<dbReference type="GO" id="GO:0004673">
    <property type="term" value="F:protein histidine kinase activity"/>
    <property type="evidence" value="ECO:0007669"/>
    <property type="project" value="UniProtKB-EC"/>
</dbReference>
<reference evidence="10 11" key="1">
    <citation type="journal article" date="2013" name="Front. Microbiol.">
        <title>Comparative genomic analyses of the cyanobacterium, Lyngbya aestuarii BL J, a powerful hydrogen producer.</title>
        <authorList>
            <person name="Kothari A."/>
            <person name="Vaughn M."/>
            <person name="Garcia-Pichel F."/>
        </authorList>
    </citation>
    <scope>NUCLEOTIDE SEQUENCE [LARGE SCALE GENOMIC DNA]</scope>
    <source>
        <strain evidence="10 11">BL J</strain>
    </source>
</reference>
<evidence type="ECO:0000256" key="3">
    <source>
        <dbReference type="ARBA" id="ARBA00022553"/>
    </source>
</evidence>
<evidence type="ECO:0000256" key="7">
    <source>
        <dbReference type="ARBA" id="ARBA00022840"/>
    </source>
</evidence>
<sequence>MDEAEFKRVDLHQGLDSTLLILQNRLKEQAGQVGIEVVKKYSDLPFVECYAGQMNQVFMNILSNAIDALNEKKNEAEPISPKPTIKIQTEVINSSYVAIRIADNGSGIPEYIRHKLFDPFFTTKPIGKGTGLGLSISYQIVVEKHGGQLECYSQKGFGTEFVIQIPIQQQSHCKRTKYDTSLDPSSH</sequence>
<dbReference type="PRINTS" id="PR00344">
    <property type="entry name" value="BCTRLSENSOR"/>
</dbReference>
<dbReference type="Gene3D" id="3.30.565.10">
    <property type="entry name" value="Histidine kinase-like ATPase, C-terminal domain"/>
    <property type="match status" value="1"/>
</dbReference>
<name>U7Q954_9CYAN</name>
<feature type="domain" description="Histidine kinase" evidence="9">
    <location>
        <begin position="1"/>
        <end position="169"/>
    </location>
</feature>
<keyword evidence="3" id="KW-0597">Phosphoprotein</keyword>
<organism evidence="10 11">
    <name type="scientific">Lyngbya aestuarii BL J</name>
    <dbReference type="NCBI Taxonomy" id="1348334"/>
    <lineage>
        <taxon>Bacteria</taxon>
        <taxon>Bacillati</taxon>
        <taxon>Cyanobacteriota</taxon>
        <taxon>Cyanophyceae</taxon>
        <taxon>Oscillatoriophycideae</taxon>
        <taxon>Oscillatoriales</taxon>
        <taxon>Microcoleaceae</taxon>
        <taxon>Lyngbya</taxon>
    </lineage>
</organism>
<dbReference type="SUPFAM" id="SSF55874">
    <property type="entry name" value="ATPase domain of HSP90 chaperone/DNA topoisomerase II/histidine kinase"/>
    <property type="match status" value="1"/>
</dbReference>
<comment type="caution">
    <text evidence="10">The sequence shown here is derived from an EMBL/GenBank/DDBJ whole genome shotgun (WGS) entry which is preliminary data.</text>
</comment>
<comment type="catalytic activity">
    <reaction evidence="1">
        <text>ATP + protein L-histidine = ADP + protein N-phospho-L-histidine.</text>
        <dbReference type="EC" id="2.7.13.3"/>
    </reaction>
</comment>
<protein>
    <recommendedName>
        <fullName evidence="2">histidine kinase</fullName>
        <ecNumber evidence="2">2.7.13.3</ecNumber>
    </recommendedName>
</protein>
<dbReference type="Pfam" id="PF02518">
    <property type="entry name" value="HATPase_c"/>
    <property type="match status" value="1"/>
</dbReference>
<dbReference type="InterPro" id="IPR004358">
    <property type="entry name" value="Sig_transdc_His_kin-like_C"/>
</dbReference>
<dbReference type="EMBL" id="AUZM01000106">
    <property type="protein sequence ID" value="ERT04318.1"/>
    <property type="molecule type" value="Genomic_DNA"/>
</dbReference>
<evidence type="ECO:0000256" key="1">
    <source>
        <dbReference type="ARBA" id="ARBA00000085"/>
    </source>
</evidence>
<evidence type="ECO:0000313" key="11">
    <source>
        <dbReference type="Proteomes" id="UP000017127"/>
    </source>
</evidence>
<accession>U7Q954</accession>
<keyword evidence="11" id="KW-1185">Reference proteome</keyword>
<dbReference type="PANTHER" id="PTHR43065:SF10">
    <property type="entry name" value="PEROXIDE STRESS-ACTIVATED HISTIDINE KINASE MAK3"/>
    <property type="match status" value="1"/>
</dbReference>
<dbReference type="RefSeq" id="WP_023069414.1">
    <property type="nucleotide sequence ID" value="NZ_AUZM01000106.1"/>
</dbReference>
<evidence type="ECO:0000256" key="5">
    <source>
        <dbReference type="ARBA" id="ARBA00022741"/>
    </source>
</evidence>
<dbReference type="PROSITE" id="PS50109">
    <property type="entry name" value="HIS_KIN"/>
    <property type="match status" value="1"/>
</dbReference>
<dbReference type="GO" id="GO:0000160">
    <property type="term" value="P:phosphorelay signal transduction system"/>
    <property type="evidence" value="ECO:0007669"/>
    <property type="project" value="UniProtKB-KW"/>
</dbReference>
<dbReference type="SMART" id="SM00387">
    <property type="entry name" value="HATPase_c"/>
    <property type="match status" value="1"/>
</dbReference>
<evidence type="ECO:0000313" key="10">
    <source>
        <dbReference type="EMBL" id="ERT04318.1"/>
    </source>
</evidence>
<keyword evidence="5" id="KW-0547">Nucleotide-binding</keyword>
<evidence type="ECO:0000256" key="8">
    <source>
        <dbReference type="ARBA" id="ARBA00023012"/>
    </source>
</evidence>
<dbReference type="PANTHER" id="PTHR43065">
    <property type="entry name" value="SENSOR HISTIDINE KINASE"/>
    <property type="match status" value="1"/>
</dbReference>
<evidence type="ECO:0000259" key="9">
    <source>
        <dbReference type="PROSITE" id="PS50109"/>
    </source>
</evidence>
<keyword evidence="8" id="KW-0902">Two-component regulatory system</keyword>
<keyword evidence="4" id="KW-0808">Transferase</keyword>
<proteinExistence type="predicted"/>
<gene>
    <name evidence="10" type="ORF">M595_5741</name>
</gene>
<evidence type="ECO:0000256" key="6">
    <source>
        <dbReference type="ARBA" id="ARBA00022777"/>
    </source>
</evidence>
<dbReference type="InterPro" id="IPR036890">
    <property type="entry name" value="HATPase_C_sf"/>
</dbReference>
<keyword evidence="6 10" id="KW-0418">Kinase</keyword>
<dbReference type="InterPro" id="IPR003594">
    <property type="entry name" value="HATPase_dom"/>
</dbReference>
<evidence type="ECO:0000256" key="2">
    <source>
        <dbReference type="ARBA" id="ARBA00012438"/>
    </source>
</evidence>
<dbReference type="EC" id="2.7.13.3" evidence="2"/>
<dbReference type="GO" id="GO:0005524">
    <property type="term" value="F:ATP binding"/>
    <property type="evidence" value="ECO:0007669"/>
    <property type="project" value="UniProtKB-KW"/>
</dbReference>
<keyword evidence="7" id="KW-0067">ATP-binding</keyword>
<dbReference type="AlphaFoldDB" id="U7Q954"/>
<dbReference type="Proteomes" id="UP000017127">
    <property type="component" value="Unassembled WGS sequence"/>
</dbReference>
<dbReference type="InterPro" id="IPR005467">
    <property type="entry name" value="His_kinase_dom"/>
</dbReference>
<evidence type="ECO:0000256" key="4">
    <source>
        <dbReference type="ARBA" id="ARBA00022679"/>
    </source>
</evidence>